<organism evidence="10 11">
    <name type="scientific">Zygosaccharomyces rouxii</name>
    <dbReference type="NCBI Taxonomy" id="4956"/>
    <lineage>
        <taxon>Eukaryota</taxon>
        <taxon>Fungi</taxon>
        <taxon>Dikarya</taxon>
        <taxon>Ascomycota</taxon>
        <taxon>Saccharomycotina</taxon>
        <taxon>Saccharomycetes</taxon>
        <taxon>Saccharomycetales</taxon>
        <taxon>Saccharomycetaceae</taxon>
        <taxon>Zygosaccharomyces</taxon>
    </lineage>
</organism>
<evidence type="ECO:0000256" key="8">
    <source>
        <dbReference type="ARBA" id="ARBA00048248"/>
    </source>
</evidence>
<dbReference type="InterPro" id="IPR024088">
    <property type="entry name" value="Tyr-tRNA-ligase_bac-type"/>
</dbReference>
<dbReference type="InterPro" id="IPR001412">
    <property type="entry name" value="aa-tRNA-synth_I_CS"/>
</dbReference>
<dbReference type="GO" id="GO:0004831">
    <property type="term" value="F:tyrosine-tRNA ligase activity"/>
    <property type="evidence" value="ECO:0007669"/>
    <property type="project" value="UniProtKB-EC"/>
</dbReference>
<dbReference type="Pfam" id="PF00579">
    <property type="entry name" value="tRNA-synt_1b"/>
    <property type="match status" value="1"/>
</dbReference>
<dbReference type="GO" id="GO:0005829">
    <property type="term" value="C:cytosol"/>
    <property type="evidence" value="ECO:0007669"/>
    <property type="project" value="TreeGrafter"/>
</dbReference>
<reference evidence="10 11" key="1">
    <citation type="submission" date="2016-08" db="EMBL/GenBank/DDBJ databases">
        <title>Draft genome sequence of allopolyploid Zygosaccharomyces rouxii.</title>
        <authorList>
            <person name="Watanabe J."/>
            <person name="Uehara K."/>
            <person name="Mogi Y."/>
            <person name="Tsukioka Y."/>
        </authorList>
    </citation>
    <scope>NUCLEOTIDE SEQUENCE [LARGE SCALE GENOMIC DNA]</scope>
    <source>
        <strain evidence="10 11">NBRC 110957</strain>
    </source>
</reference>
<dbReference type="SUPFAM" id="SSF55174">
    <property type="entry name" value="Alpha-L RNA-binding motif"/>
    <property type="match status" value="1"/>
</dbReference>
<evidence type="ECO:0000313" key="10">
    <source>
        <dbReference type="EMBL" id="GAV55320.1"/>
    </source>
</evidence>
<dbReference type="AlphaFoldDB" id="A0A1Q3AI52"/>
<keyword evidence="2 9" id="KW-0436">Ligase</keyword>
<name>A0A1Q3AI52_ZYGRO</name>
<proteinExistence type="inferred from homology"/>
<comment type="similarity">
    <text evidence="9">Belongs to the class-I aminoacyl-tRNA synthetase family.</text>
</comment>
<sequence>MFRHVSRRLLSGSVKNPPGLLEELKHRGLISQVAQPEQWLHERLSQGHRIRLYCGADPTAKSLHLGNVVPLMILLNFYVKGHDVFALVGGATGRVGDPSGRTTERQEIGDDSRLDNVDRIQQQFTRFFENGWKYYESRFPQISAQGPGQLVKVDNYHWWKDIKLLDFLARYGKHIRVQSMFSRSSIASRLEGKDGLGFNEFTYQVLQAYDFYHLYKNHGVSLQVGGNDQWGNITAGIDFIDRVESSDCDKLPPGGITAPLLSTSTGEKFGKSAGNAVFLDPEINTPYDIFQFFYNTKDADVSRFLKIFTLLPSETIDAVVQDHMLQPHLRKGQRLLAKEVTDLLCGVGSGERSGKVSEVLFGDVSGANMSADELIQLFNEARILQKVPRGQTLVDVITQATQCSKSEARRKLSQGSVLLHSSKCKVTENTDQLGQFLIDDKVLILRLGKQKCHVIEIL</sequence>
<dbReference type="PRINTS" id="PR01040">
    <property type="entry name" value="TRNASYNTHTYR"/>
</dbReference>
<evidence type="ECO:0000256" key="6">
    <source>
        <dbReference type="ARBA" id="ARBA00023146"/>
    </source>
</evidence>
<dbReference type="FunFam" id="1.10.240.10:FF:000001">
    <property type="entry name" value="Tyrosine--tRNA ligase"/>
    <property type="match status" value="1"/>
</dbReference>
<dbReference type="Gene3D" id="3.40.50.620">
    <property type="entry name" value="HUPs"/>
    <property type="match status" value="1"/>
</dbReference>
<dbReference type="PROSITE" id="PS00178">
    <property type="entry name" value="AA_TRNA_LIGASE_I"/>
    <property type="match status" value="1"/>
</dbReference>
<dbReference type="EC" id="6.1.1.1" evidence="1 9"/>
<dbReference type="InterPro" id="IPR002307">
    <property type="entry name" value="Tyr-tRNA-ligase"/>
</dbReference>
<evidence type="ECO:0000256" key="7">
    <source>
        <dbReference type="ARBA" id="ARBA00033323"/>
    </source>
</evidence>
<dbReference type="PANTHER" id="PTHR11766:SF0">
    <property type="entry name" value="TYROSINE--TRNA LIGASE, MITOCHONDRIAL"/>
    <property type="match status" value="1"/>
</dbReference>
<dbReference type="EMBL" id="BDGX01000045">
    <property type="protein sequence ID" value="GAV55320.1"/>
    <property type="molecule type" value="Genomic_DNA"/>
</dbReference>
<dbReference type="SUPFAM" id="SSF52374">
    <property type="entry name" value="Nucleotidylyl transferase"/>
    <property type="match status" value="1"/>
</dbReference>
<comment type="caution">
    <text evidence="10">The sequence shown here is derived from an EMBL/GenBank/DDBJ whole genome shotgun (WGS) entry which is preliminary data.</text>
</comment>
<dbReference type="PANTHER" id="PTHR11766">
    <property type="entry name" value="TYROSYL-TRNA SYNTHETASE"/>
    <property type="match status" value="1"/>
</dbReference>
<evidence type="ECO:0000313" key="11">
    <source>
        <dbReference type="Proteomes" id="UP000187013"/>
    </source>
</evidence>
<keyword evidence="5 9" id="KW-0648">Protein biosynthesis</keyword>
<evidence type="ECO:0000256" key="4">
    <source>
        <dbReference type="ARBA" id="ARBA00022840"/>
    </source>
</evidence>
<dbReference type="Gene3D" id="1.10.240.10">
    <property type="entry name" value="Tyrosyl-Transfer RNA Synthetase"/>
    <property type="match status" value="1"/>
</dbReference>
<dbReference type="GO" id="GO:0003723">
    <property type="term" value="F:RNA binding"/>
    <property type="evidence" value="ECO:0007669"/>
    <property type="project" value="InterPro"/>
</dbReference>
<evidence type="ECO:0000256" key="2">
    <source>
        <dbReference type="ARBA" id="ARBA00022598"/>
    </source>
</evidence>
<dbReference type="Proteomes" id="UP000187013">
    <property type="component" value="Unassembled WGS sequence"/>
</dbReference>
<evidence type="ECO:0000256" key="9">
    <source>
        <dbReference type="RuleBase" id="RU361234"/>
    </source>
</evidence>
<dbReference type="InterPro" id="IPR002305">
    <property type="entry name" value="aa-tRNA-synth_Ic"/>
</dbReference>
<gene>
    <name evidence="10" type="ORF">ZYGR_0AS06440</name>
</gene>
<comment type="catalytic activity">
    <reaction evidence="8 9">
        <text>tRNA(Tyr) + L-tyrosine + ATP = L-tyrosyl-tRNA(Tyr) + AMP + diphosphate + H(+)</text>
        <dbReference type="Rhea" id="RHEA:10220"/>
        <dbReference type="Rhea" id="RHEA-COMP:9706"/>
        <dbReference type="Rhea" id="RHEA-COMP:9707"/>
        <dbReference type="ChEBI" id="CHEBI:15378"/>
        <dbReference type="ChEBI" id="CHEBI:30616"/>
        <dbReference type="ChEBI" id="CHEBI:33019"/>
        <dbReference type="ChEBI" id="CHEBI:58315"/>
        <dbReference type="ChEBI" id="CHEBI:78442"/>
        <dbReference type="ChEBI" id="CHEBI:78536"/>
        <dbReference type="ChEBI" id="CHEBI:456215"/>
        <dbReference type="EC" id="6.1.1.1"/>
    </reaction>
</comment>
<keyword evidence="3 9" id="KW-0547">Nucleotide-binding</keyword>
<dbReference type="GO" id="GO:0006437">
    <property type="term" value="P:tyrosyl-tRNA aminoacylation"/>
    <property type="evidence" value="ECO:0007669"/>
    <property type="project" value="InterPro"/>
</dbReference>
<dbReference type="InterPro" id="IPR036986">
    <property type="entry name" value="S4_RNA-bd_sf"/>
</dbReference>
<protein>
    <recommendedName>
        <fullName evidence="1 9">Tyrosine--tRNA ligase</fullName>
        <ecNumber evidence="1 9">6.1.1.1</ecNumber>
    </recommendedName>
    <alternativeName>
        <fullName evidence="7 9">Tyrosyl-tRNA synthetase</fullName>
    </alternativeName>
</protein>
<dbReference type="GO" id="GO:0005524">
    <property type="term" value="F:ATP binding"/>
    <property type="evidence" value="ECO:0007669"/>
    <property type="project" value="UniProtKB-KW"/>
</dbReference>
<evidence type="ECO:0000256" key="5">
    <source>
        <dbReference type="ARBA" id="ARBA00022917"/>
    </source>
</evidence>
<keyword evidence="4 9" id="KW-0067">ATP-binding</keyword>
<dbReference type="CDD" id="cd00805">
    <property type="entry name" value="TyrRS_core"/>
    <property type="match status" value="1"/>
</dbReference>
<accession>A0A1Q3AI52</accession>
<dbReference type="InterPro" id="IPR014729">
    <property type="entry name" value="Rossmann-like_a/b/a_fold"/>
</dbReference>
<evidence type="ECO:0000256" key="1">
    <source>
        <dbReference type="ARBA" id="ARBA00013160"/>
    </source>
</evidence>
<dbReference type="Gene3D" id="3.10.290.10">
    <property type="entry name" value="RNA-binding S4 domain"/>
    <property type="match status" value="1"/>
</dbReference>
<dbReference type="OrthoDB" id="337870at2759"/>
<dbReference type="NCBIfam" id="TIGR00234">
    <property type="entry name" value="tyrS"/>
    <property type="match status" value="1"/>
</dbReference>
<dbReference type="GO" id="GO:0005739">
    <property type="term" value="C:mitochondrion"/>
    <property type="evidence" value="ECO:0007669"/>
    <property type="project" value="TreeGrafter"/>
</dbReference>
<keyword evidence="6 9" id="KW-0030">Aminoacyl-tRNA synthetase</keyword>
<evidence type="ECO:0000256" key="3">
    <source>
        <dbReference type="ARBA" id="ARBA00022741"/>
    </source>
</evidence>